<comment type="caution">
    <text evidence="1">The sequence shown here is derived from an EMBL/GenBank/DDBJ whole genome shotgun (WGS) entry which is preliminary data.</text>
</comment>
<organism evidence="1">
    <name type="scientific">Sesamum radiatum</name>
    <name type="common">Black benniseed</name>
    <dbReference type="NCBI Taxonomy" id="300843"/>
    <lineage>
        <taxon>Eukaryota</taxon>
        <taxon>Viridiplantae</taxon>
        <taxon>Streptophyta</taxon>
        <taxon>Embryophyta</taxon>
        <taxon>Tracheophyta</taxon>
        <taxon>Spermatophyta</taxon>
        <taxon>Magnoliopsida</taxon>
        <taxon>eudicotyledons</taxon>
        <taxon>Gunneridae</taxon>
        <taxon>Pentapetalae</taxon>
        <taxon>asterids</taxon>
        <taxon>lamiids</taxon>
        <taxon>Lamiales</taxon>
        <taxon>Pedaliaceae</taxon>
        <taxon>Sesamum</taxon>
    </lineage>
</organism>
<reference evidence="1" key="2">
    <citation type="journal article" date="2024" name="Plant">
        <title>Genomic evolution and insights into agronomic trait innovations of Sesamum species.</title>
        <authorList>
            <person name="Miao H."/>
            <person name="Wang L."/>
            <person name="Qu L."/>
            <person name="Liu H."/>
            <person name="Sun Y."/>
            <person name="Le M."/>
            <person name="Wang Q."/>
            <person name="Wei S."/>
            <person name="Zheng Y."/>
            <person name="Lin W."/>
            <person name="Duan Y."/>
            <person name="Cao H."/>
            <person name="Xiong S."/>
            <person name="Wang X."/>
            <person name="Wei L."/>
            <person name="Li C."/>
            <person name="Ma Q."/>
            <person name="Ju M."/>
            <person name="Zhao R."/>
            <person name="Li G."/>
            <person name="Mu C."/>
            <person name="Tian Q."/>
            <person name="Mei H."/>
            <person name="Zhang T."/>
            <person name="Gao T."/>
            <person name="Zhang H."/>
        </authorList>
    </citation>
    <scope>NUCLEOTIDE SEQUENCE</scope>
    <source>
        <strain evidence="1">G02</strain>
    </source>
</reference>
<gene>
    <name evidence="1" type="ORF">Sradi_0726500</name>
</gene>
<dbReference type="AlphaFoldDB" id="A0AAW2VNI7"/>
<sequence length="108" mass="12611">MDRKAEIEELQDSIENLVVKEEILWKQRGKTLWLAVGDRNMSFFHAKANEGKVRKEIRRIRENNGAEVCDREGVQRVILDYFRSIFASTCPTNEVLEEVLGNKLFIND</sequence>
<reference evidence="1" key="1">
    <citation type="submission" date="2020-06" db="EMBL/GenBank/DDBJ databases">
        <authorList>
            <person name="Li T."/>
            <person name="Hu X."/>
            <person name="Zhang T."/>
            <person name="Song X."/>
            <person name="Zhang H."/>
            <person name="Dai N."/>
            <person name="Sheng W."/>
            <person name="Hou X."/>
            <person name="Wei L."/>
        </authorList>
    </citation>
    <scope>NUCLEOTIDE SEQUENCE</scope>
    <source>
        <strain evidence="1">G02</strain>
        <tissue evidence="1">Leaf</tissue>
    </source>
</reference>
<name>A0AAW2VNI7_SESRA</name>
<evidence type="ECO:0000313" key="1">
    <source>
        <dbReference type="EMBL" id="KAL0431005.1"/>
    </source>
</evidence>
<proteinExistence type="predicted"/>
<dbReference type="EMBL" id="JACGWJ010000003">
    <property type="protein sequence ID" value="KAL0431005.1"/>
    <property type="molecule type" value="Genomic_DNA"/>
</dbReference>
<accession>A0AAW2VNI7</accession>
<protein>
    <submittedName>
        <fullName evidence="1">Uncharacterized protein</fullName>
    </submittedName>
</protein>